<organism evidence="1 2">
    <name type="scientific">Paramecium octaurelia</name>
    <dbReference type="NCBI Taxonomy" id="43137"/>
    <lineage>
        <taxon>Eukaryota</taxon>
        <taxon>Sar</taxon>
        <taxon>Alveolata</taxon>
        <taxon>Ciliophora</taxon>
        <taxon>Intramacronucleata</taxon>
        <taxon>Oligohymenophorea</taxon>
        <taxon>Peniculida</taxon>
        <taxon>Parameciidae</taxon>
        <taxon>Paramecium</taxon>
    </lineage>
</organism>
<proteinExistence type="predicted"/>
<comment type="caution">
    <text evidence="1">The sequence shown here is derived from an EMBL/GenBank/DDBJ whole genome shotgun (WGS) entry which is preliminary data.</text>
</comment>
<dbReference type="EMBL" id="CAJJDP010000158">
    <property type="protein sequence ID" value="CAD8212132.1"/>
    <property type="molecule type" value="Genomic_DNA"/>
</dbReference>
<gene>
    <name evidence="1" type="ORF">POCTA_138.1.T1560135</name>
</gene>
<protein>
    <submittedName>
        <fullName evidence="1">Uncharacterized protein</fullName>
    </submittedName>
</protein>
<dbReference type="Proteomes" id="UP000683925">
    <property type="component" value="Unassembled WGS sequence"/>
</dbReference>
<sequence>MALSMRLKNQFQNQLDQYNELEYVFIRQLKQILKIMRYFITNVFHQNHQIVYWSTILEQQNSAVNCYDQALKLTQGILIYISVKESPYICKNDMMKLSINIIMLSK</sequence>
<evidence type="ECO:0000313" key="1">
    <source>
        <dbReference type="EMBL" id="CAD8212132.1"/>
    </source>
</evidence>
<accession>A0A8S1YKQ6</accession>
<keyword evidence="2" id="KW-1185">Reference proteome</keyword>
<reference evidence="1" key="1">
    <citation type="submission" date="2021-01" db="EMBL/GenBank/DDBJ databases">
        <authorList>
            <consortium name="Genoscope - CEA"/>
            <person name="William W."/>
        </authorList>
    </citation>
    <scope>NUCLEOTIDE SEQUENCE</scope>
</reference>
<name>A0A8S1YKQ6_PAROT</name>
<dbReference type="AlphaFoldDB" id="A0A8S1YKQ6"/>
<evidence type="ECO:0000313" key="2">
    <source>
        <dbReference type="Proteomes" id="UP000683925"/>
    </source>
</evidence>